<evidence type="ECO:0000256" key="2">
    <source>
        <dbReference type="ARBA" id="ARBA00023136"/>
    </source>
</evidence>
<evidence type="ECO:0000259" key="4">
    <source>
        <dbReference type="Pfam" id="PF25183"/>
    </source>
</evidence>
<dbReference type="Pfam" id="PF13620">
    <property type="entry name" value="CarboxypepD_reg"/>
    <property type="match status" value="1"/>
</dbReference>
<proteinExistence type="predicted"/>
<dbReference type="Proteomes" id="UP000238701">
    <property type="component" value="Unassembled WGS sequence"/>
</dbReference>
<dbReference type="InterPro" id="IPR036942">
    <property type="entry name" value="Beta-barrel_TonB_sf"/>
</dbReference>
<comment type="subcellular location">
    <subcellularLocation>
        <location evidence="1">Cell outer membrane</location>
    </subcellularLocation>
</comment>
<keyword evidence="3" id="KW-0998">Cell outer membrane</keyword>
<dbReference type="Gene3D" id="2.40.170.20">
    <property type="entry name" value="TonB-dependent receptor, beta-barrel domain"/>
    <property type="match status" value="2"/>
</dbReference>
<organism evidence="5 6">
    <name type="scientific">Candidatus Sulfotelmatobacter kueseliae</name>
    <dbReference type="NCBI Taxonomy" id="2042962"/>
    <lineage>
        <taxon>Bacteria</taxon>
        <taxon>Pseudomonadati</taxon>
        <taxon>Acidobacteriota</taxon>
        <taxon>Terriglobia</taxon>
        <taxon>Terriglobales</taxon>
        <taxon>Candidatus Korobacteraceae</taxon>
        <taxon>Candidatus Sulfotelmatobacter</taxon>
    </lineage>
</organism>
<dbReference type="Gene3D" id="2.60.40.1120">
    <property type="entry name" value="Carboxypeptidase-like, regulatory domain"/>
    <property type="match status" value="1"/>
</dbReference>
<dbReference type="GO" id="GO:0009279">
    <property type="term" value="C:cell outer membrane"/>
    <property type="evidence" value="ECO:0007669"/>
    <property type="project" value="UniProtKB-SubCell"/>
</dbReference>
<evidence type="ECO:0000313" key="5">
    <source>
        <dbReference type="EMBL" id="SPF47126.1"/>
    </source>
</evidence>
<feature type="domain" description="TonB-dependent transporter Oar-like beta-barrel" evidence="4">
    <location>
        <begin position="247"/>
        <end position="1288"/>
    </location>
</feature>
<dbReference type="SUPFAM" id="SSF56935">
    <property type="entry name" value="Porins"/>
    <property type="match status" value="1"/>
</dbReference>
<keyword evidence="5" id="KW-0675">Receptor</keyword>
<name>A0A2U3L5D1_9BACT</name>
<dbReference type="Pfam" id="PF25183">
    <property type="entry name" value="OMP_b-brl_4"/>
    <property type="match status" value="1"/>
</dbReference>
<gene>
    <name evidence="5" type="ORF">SBA1_710037</name>
</gene>
<dbReference type="InterPro" id="IPR057601">
    <property type="entry name" value="Oar-like_b-barrel"/>
</dbReference>
<protein>
    <submittedName>
        <fullName evidence="5">TonB-dependent receptor</fullName>
    </submittedName>
</protein>
<dbReference type="OrthoDB" id="97893at2"/>
<dbReference type="InterPro" id="IPR008969">
    <property type="entry name" value="CarboxyPept-like_regulatory"/>
</dbReference>
<evidence type="ECO:0000313" key="6">
    <source>
        <dbReference type="Proteomes" id="UP000238701"/>
    </source>
</evidence>
<evidence type="ECO:0000256" key="3">
    <source>
        <dbReference type="ARBA" id="ARBA00023237"/>
    </source>
</evidence>
<accession>A0A2U3L5D1</accession>
<evidence type="ECO:0000256" key="1">
    <source>
        <dbReference type="ARBA" id="ARBA00004442"/>
    </source>
</evidence>
<dbReference type="EMBL" id="OMOD01000168">
    <property type="protein sequence ID" value="SPF47126.1"/>
    <property type="molecule type" value="Genomic_DNA"/>
</dbReference>
<reference evidence="6" key="1">
    <citation type="submission" date="2018-02" db="EMBL/GenBank/DDBJ databases">
        <authorList>
            <person name="Hausmann B."/>
        </authorList>
    </citation>
    <scope>NUCLEOTIDE SEQUENCE [LARGE SCALE GENOMIC DNA]</scope>
    <source>
        <strain evidence="6">Peat soil MAG SbA1</strain>
    </source>
</reference>
<dbReference type="SUPFAM" id="SSF49464">
    <property type="entry name" value="Carboxypeptidase regulatory domain-like"/>
    <property type="match status" value="1"/>
</dbReference>
<sequence>MSLRTRWMLLCPLVVICLLFPTLMAAQGATGRIMGRVSDPSGAVLAGVKVTLTNQATGVSREGQTNESGDYSFVSVVPGTYQASFELTGFKKNVQKDLILQVNQVLTLDSVLQIGGTQEVVDVTSEAPQIDTTSTQLGAVINDRSVNELPLNTRDTYQFLQLQPGVQAQLGSSGSLFAGSSDAGSVSVNGGRTRANNFSVNGGDANDQFVNTPTIQPTPDAVEEFRVITNTFDAEYGRNSGSVVNVITKSGTNAFHGNVYEYFRNTILDARGYPDTTKPQLNQNQFGATFGGPIRKDRTFFFLSYEGRRIRDGQPGQLLNVPTGQPSLTSPTGEFGGDFSSVASAAAGGFAGNISSSDALVSQTLSQRSAGGVTCLNAILSPAIGGVAPGPGVPWASIFPTGVIPVQCQDPVAANLLQQFVPAANIGTNQNQVVPVGTDNADQFTARFDHRINDHQSLTAYYYFNDGRQLLPYNTFEEAGATVPGFGNYFNLRNQQWNFTHTWTIGNSLVNEAHFTYMREGQLGYLKPQTTNLVTSSCSGTVAPQYCFTGLSDSAFIQNKFGTLPKLGITPGLPSNLTGVPYVSISGGAQFGNNWEGTLPQVGNSFQWSDGLTWVKGNHTYKFGVDIRRARFDQYYYFDVNGYFTFNNSGPNAIVPSDGDQYAEFLLGLNDTYVQGSGQREDIRSTAVYPFVQDSWKIKPNLTLNYGLRWELTPPPTDISGHVETFRPGQNSTVYPCGITTSATYWENPPNNVAGPTCANTGTAPTGLVVPGDPGVPAGLTSTYYKSFAPRIGIAYSPDFKSGPMAKLFGSNGKTSIRAGWGLFYNPIEELVLAQFGAEPPFGGSSSLSDTLFNTPFVSQLSTNYIPTPNPFGGIITPTKSAQTDLSLFRPILLYGEFGPHLRSQYTTQYNLTIQRELSASTMLQIGYVGSQGHRLLASHDINPSTPQTCLDMYNISQYYLQQNAGIPDALSSAYGCGPTVEDSQWILPANSVPTGYTLHMPYGSVAQYGPGNPALNMVGLRPYSSPNCNPTGPPATPGTGCPVDGVPVFTDIFAEDTIANSNYNALEMMLQKRFSHGLQFQAAYTYSKSIDDGSTFEETLNPFNYRTSRGLSLFNSKQRFVISYDWELPIAKRQGFAGRVVNDWEVSGITQFQSGFPIRLDTEDDNELINSLFFLGTEAPSLNGPLQILNPKKTGGFYLNYNQFSDPPYGSFNNGTQRTLCCGPGLVDWDFSVHKKIPLSETRYLQFRAEIFNVFNRTNFSNPDGHYQDGLSGFGKITSAGDPRLLQFALKFFY</sequence>
<keyword evidence="2" id="KW-0472">Membrane</keyword>